<evidence type="ECO:0000313" key="2">
    <source>
        <dbReference type="EMBL" id="CAB4184110.1"/>
    </source>
</evidence>
<gene>
    <name evidence="2" type="ORF">UFOVP1099_35</name>
    <name evidence="3" type="ORF">UFOVP1460_40</name>
    <name evidence="4" type="ORF">UFOVP1548_41</name>
    <name evidence="1" type="ORF">UFOVP582_19</name>
</gene>
<protein>
    <submittedName>
        <fullName evidence="3">Uncharacterized protein</fullName>
    </submittedName>
</protein>
<name>A0A6J5SJN2_9CAUD</name>
<dbReference type="EMBL" id="LR797403">
    <property type="protein sequence ID" value="CAB4214491.1"/>
    <property type="molecule type" value="Genomic_DNA"/>
</dbReference>
<proteinExistence type="predicted"/>
<organism evidence="3">
    <name type="scientific">uncultured Caudovirales phage</name>
    <dbReference type="NCBI Taxonomy" id="2100421"/>
    <lineage>
        <taxon>Viruses</taxon>
        <taxon>Duplodnaviria</taxon>
        <taxon>Heunggongvirae</taxon>
        <taxon>Uroviricota</taxon>
        <taxon>Caudoviricetes</taxon>
        <taxon>Peduoviridae</taxon>
        <taxon>Maltschvirus</taxon>
        <taxon>Maltschvirus maltsch</taxon>
    </lineage>
</organism>
<sequence>MMSRRDYQVLARCIEIVGDNHRGREGEIALGELVEDLCKRLHLENPRFDTEKFVAKCNVVLPPKESN</sequence>
<accession>A0A6J5SJN2</accession>
<evidence type="ECO:0000313" key="4">
    <source>
        <dbReference type="EMBL" id="CAB5228820.1"/>
    </source>
</evidence>
<dbReference type="EMBL" id="LR798393">
    <property type="protein sequence ID" value="CAB5228820.1"/>
    <property type="molecule type" value="Genomic_DNA"/>
</dbReference>
<evidence type="ECO:0000313" key="3">
    <source>
        <dbReference type="EMBL" id="CAB4214491.1"/>
    </source>
</evidence>
<dbReference type="EMBL" id="LR796571">
    <property type="protein sequence ID" value="CAB4151484.1"/>
    <property type="molecule type" value="Genomic_DNA"/>
</dbReference>
<evidence type="ECO:0000313" key="1">
    <source>
        <dbReference type="EMBL" id="CAB4151484.1"/>
    </source>
</evidence>
<reference evidence="3" key="1">
    <citation type="submission" date="2020-05" db="EMBL/GenBank/DDBJ databases">
        <authorList>
            <person name="Chiriac C."/>
            <person name="Salcher M."/>
            <person name="Ghai R."/>
            <person name="Kavagutti S V."/>
        </authorList>
    </citation>
    <scope>NUCLEOTIDE SEQUENCE</scope>
</reference>
<dbReference type="EMBL" id="LR797057">
    <property type="protein sequence ID" value="CAB4184110.1"/>
    <property type="molecule type" value="Genomic_DNA"/>
</dbReference>